<keyword evidence="2" id="KW-1185">Reference proteome</keyword>
<evidence type="ECO:0000313" key="1">
    <source>
        <dbReference type="EMBL" id="CAB1442605.1"/>
    </source>
</evidence>
<accession>A0A9N7V5Q4</accession>
<name>A0A9N7V5Q4_PLEPL</name>
<protein>
    <submittedName>
        <fullName evidence="1">Uncharacterized protein</fullName>
    </submittedName>
</protein>
<organism evidence="1 2">
    <name type="scientific">Pleuronectes platessa</name>
    <name type="common">European plaice</name>
    <dbReference type="NCBI Taxonomy" id="8262"/>
    <lineage>
        <taxon>Eukaryota</taxon>
        <taxon>Metazoa</taxon>
        <taxon>Chordata</taxon>
        <taxon>Craniata</taxon>
        <taxon>Vertebrata</taxon>
        <taxon>Euteleostomi</taxon>
        <taxon>Actinopterygii</taxon>
        <taxon>Neopterygii</taxon>
        <taxon>Teleostei</taxon>
        <taxon>Neoteleostei</taxon>
        <taxon>Acanthomorphata</taxon>
        <taxon>Carangaria</taxon>
        <taxon>Pleuronectiformes</taxon>
        <taxon>Pleuronectoidei</taxon>
        <taxon>Pleuronectidae</taxon>
        <taxon>Pleuronectes</taxon>
    </lineage>
</organism>
<gene>
    <name evidence="1" type="ORF">PLEPLA_LOCUS30283</name>
</gene>
<comment type="caution">
    <text evidence="1">The sequence shown here is derived from an EMBL/GenBank/DDBJ whole genome shotgun (WGS) entry which is preliminary data.</text>
</comment>
<sequence>MAVPQSVLHGFDMSDWCVEMRRMHRERLQASLSGWSLGRESERETLSISVLSRQPPRLEGLRDDGFSSVAQQHSLFILCDRVAVAPADGSVVQNHYTGGLLSMTAVSALSL</sequence>
<proteinExistence type="predicted"/>
<evidence type="ECO:0000313" key="2">
    <source>
        <dbReference type="Proteomes" id="UP001153269"/>
    </source>
</evidence>
<dbReference type="AlphaFoldDB" id="A0A9N7V5Q4"/>
<reference evidence="1" key="1">
    <citation type="submission" date="2020-03" db="EMBL/GenBank/DDBJ databases">
        <authorList>
            <person name="Weist P."/>
        </authorList>
    </citation>
    <scope>NUCLEOTIDE SEQUENCE</scope>
</reference>
<dbReference type="EMBL" id="CADEAL010002890">
    <property type="protein sequence ID" value="CAB1442605.1"/>
    <property type="molecule type" value="Genomic_DNA"/>
</dbReference>
<dbReference type="Proteomes" id="UP001153269">
    <property type="component" value="Unassembled WGS sequence"/>
</dbReference>